<protein>
    <submittedName>
        <fullName evidence="1">Uncharacterized protein</fullName>
    </submittedName>
</protein>
<organism evidence="1 2">
    <name type="scientific">Diatraea saccharalis</name>
    <name type="common">sugarcane borer</name>
    <dbReference type="NCBI Taxonomy" id="40085"/>
    <lineage>
        <taxon>Eukaryota</taxon>
        <taxon>Metazoa</taxon>
        <taxon>Ecdysozoa</taxon>
        <taxon>Arthropoda</taxon>
        <taxon>Hexapoda</taxon>
        <taxon>Insecta</taxon>
        <taxon>Pterygota</taxon>
        <taxon>Neoptera</taxon>
        <taxon>Endopterygota</taxon>
        <taxon>Lepidoptera</taxon>
        <taxon>Glossata</taxon>
        <taxon>Ditrysia</taxon>
        <taxon>Pyraloidea</taxon>
        <taxon>Crambidae</taxon>
        <taxon>Crambinae</taxon>
        <taxon>Diatraea</taxon>
    </lineage>
</organism>
<dbReference type="AlphaFoldDB" id="A0A9N9WF29"/>
<sequence>MLSSTKKKVKSWKTKARTGGTRRKILQEYNSFMTAKKAICKTQEQQQKHQECSSNNGVDSVPFFIETNIIRETYSSNQSDLECESDLEQEIEDSVKQSAYREKISMWAIEQNITHSALRELANITNELIPNVLPSDPRTILSTPREVNIKTIEGGHFFFNK</sequence>
<gene>
    <name evidence="1" type="ORF">DIATSA_LOCUS7955</name>
</gene>
<dbReference type="EMBL" id="OU893352">
    <property type="protein sequence ID" value="CAG9790286.1"/>
    <property type="molecule type" value="Genomic_DNA"/>
</dbReference>
<name>A0A9N9WF29_9NEOP</name>
<proteinExistence type="predicted"/>
<keyword evidence="2" id="KW-1185">Reference proteome</keyword>
<dbReference type="Proteomes" id="UP001153714">
    <property type="component" value="Chromosome 21"/>
</dbReference>
<dbReference type="OrthoDB" id="8007085at2759"/>
<evidence type="ECO:0000313" key="2">
    <source>
        <dbReference type="Proteomes" id="UP001153714"/>
    </source>
</evidence>
<evidence type="ECO:0000313" key="1">
    <source>
        <dbReference type="EMBL" id="CAG9790286.1"/>
    </source>
</evidence>
<accession>A0A9N9WF29</accession>
<reference evidence="1" key="2">
    <citation type="submission" date="2022-10" db="EMBL/GenBank/DDBJ databases">
        <authorList>
            <consortium name="ENA_rothamsted_submissions"/>
            <consortium name="culmorum"/>
            <person name="King R."/>
        </authorList>
    </citation>
    <scope>NUCLEOTIDE SEQUENCE</scope>
</reference>
<reference evidence="1" key="1">
    <citation type="submission" date="2021-12" db="EMBL/GenBank/DDBJ databases">
        <authorList>
            <person name="King R."/>
        </authorList>
    </citation>
    <scope>NUCLEOTIDE SEQUENCE</scope>
</reference>